<keyword evidence="2" id="KW-0804">Transcription</keyword>
<evidence type="ECO:0000256" key="2">
    <source>
        <dbReference type="ARBA" id="ARBA00022472"/>
    </source>
</evidence>
<dbReference type="PANTHER" id="PTHR13068:SF166">
    <property type="entry name" value="TRANSCRIPTION TERMINATION FACTOR MTERF15, MITOCHONDRIAL-LIKE"/>
    <property type="match status" value="1"/>
</dbReference>
<dbReference type="Pfam" id="PF02536">
    <property type="entry name" value="mTERF"/>
    <property type="match status" value="1"/>
</dbReference>
<dbReference type="GO" id="GO:0006353">
    <property type="term" value="P:DNA-templated transcription termination"/>
    <property type="evidence" value="ECO:0007669"/>
    <property type="project" value="UniProtKB-KW"/>
</dbReference>
<dbReference type="Proteomes" id="UP000075243">
    <property type="component" value="Chromosome 11"/>
</dbReference>
<evidence type="ECO:0000313" key="5">
    <source>
        <dbReference type="Proteomes" id="UP000075243"/>
    </source>
</evidence>
<keyword evidence="2" id="KW-0806">Transcription termination</keyword>
<gene>
    <name evidence="4" type="ORF">KK1_004368</name>
</gene>
<dbReference type="EMBL" id="CM003613">
    <property type="protein sequence ID" value="KYP58077.1"/>
    <property type="molecule type" value="Genomic_DNA"/>
</dbReference>
<dbReference type="SMART" id="SM00733">
    <property type="entry name" value="Mterf"/>
    <property type="match status" value="4"/>
</dbReference>
<evidence type="ECO:0000256" key="1">
    <source>
        <dbReference type="ARBA" id="ARBA00007692"/>
    </source>
</evidence>
<comment type="similarity">
    <text evidence="1">Belongs to the mTERF family.</text>
</comment>
<keyword evidence="3" id="KW-0809">Transit peptide</keyword>
<evidence type="ECO:0000256" key="3">
    <source>
        <dbReference type="ARBA" id="ARBA00022946"/>
    </source>
</evidence>
<dbReference type="PANTHER" id="PTHR13068">
    <property type="entry name" value="CGI-12 PROTEIN-RELATED"/>
    <property type="match status" value="1"/>
</dbReference>
<evidence type="ECO:0000313" key="4">
    <source>
        <dbReference type="EMBL" id="KYP58077.1"/>
    </source>
</evidence>
<dbReference type="Gramene" id="C.cajan_04264.t">
    <property type="protein sequence ID" value="C.cajan_04264.t.cds1"/>
    <property type="gene ID" value="C.cajan_04264"/>
</dbReference>
<keyword evidence="2" id="KW-0805">Transcription regulation</keyword>
<dbReference type="Gene3D" id="1.25.70.10">
    <property type="entry name" value="Transcription termination factor 3, mitochondrial"/>
    <property type="match status" value="1"/>
</dbReference>
<organism evidence="4 5">
    <name type="scientific">Cajanus cajan</name>
    <name type="common">Pigeon pea</name>
    <name type="synonym">Cajanus indicus</name>
    <dbReference type="NCBI Taxonomy" id="3821"/>
    <lineage>
        <taxon>Eukaryota</taxon>
        <taxon>Viridiplantae</taxon>
        <taxon>Streptophyta</taxon>
        <taxon>Embryophyta</taxon>
        <taxon>Tracheophyta</taxon>
        <taxon>Spermatophyta</taxon>
        <taxon>Magnoliopsida</taxon>
        <taxon>eudicotyledons</taxon>
        <taxon>Gunneridae</taxon>
        <taxon>Pentapetalae</taxon>
        <taxon>rosids</taxon>
        <taxon>fabids</taxon>
        <taxon>Fabales</taxon>
        <taxon>Fabaceae</taxon>
        <taxon>Papilionoideae</taxon>
        <taxon>50 kb inversion clade</taxon>
        <taxon>NPAAA clade</taxon>
        <taxon>indigoferoid/millettioid clade</taxon>
        <taxon>Phaseoleae</taxon>
        <taxon>Cajanus</taxon>
    </lineage>
</organism>
<dbReference type="AlphaFoldDB" id="A0A151STC5"/>
<dbReference type="OMA" id="VETLRCH"/>
<proteinExistence type="inferred from homology"/>
<dbReference type="InterPro" id="IPR003690">
    <property type="entry name" value="MTERF"/>
</dbReference>
<dbReference type="STRING" id="3821.A0A151STC5"/>
<dbReference type="FunFam" id="1.25.70.10:FF:000001">
    <property type="entry name" value="Mitochondrial transcription termination factor-like"/>
    <property type="match status" value="1"/>
</dbReference>
<evidence type="ECO:0008006" key="6">
    <source>
        <dbReference type="Google" id="ProtNLM"/>
    </source>
</evidence>
<dbReference type="InterPro" id="IPR038538">
    <property type="entry name" value="MTERF_sf"/>
</dbReference>
<keyword evidence="5" id="KW-1185">Reference proteome</keyword>
<sequence length="236" mass="27347">MVDASPSFLKRSLENHIIPAYEHLRGFHESDEQVIELLIRNPSFLYDGRVPSNFKLLLDFGVTHSNIDILLKRWHNILCSSNLSKTVQELKQMGFDVSTSTFCIALLAKRTVNKTKWEEKIDTFKKWGWSREQILLAFRRQPYIMLSSPDKINAVFSFWVEQAGFKSLDLVRAPGIFQLSLQKRIAPRASVLQFLTSKGLLRKDASLSRPFILTETLFLEKYVISSKGVYYHMLKM</sequence>
<accession>A0A151STC5</accession>
<reference evidence="4 5" key="1">
    <citation type="journal article" date="2012" name="Nat. Biotechnol.">
        <title>Draft genome sequence of pigeonpea (Cajanus cajan), an orphan legume crop of resource-poor farmers.</title>
        <authorList>
            <person name="Varshney R.K."/>
            <person name="Chen W."/>
            <person name="Li Y."/>
            <person name="Bharti A.K."/>
            <person name="Saxena R.K."/>
            <person name="Schlueter J.A."/>
            <person name="Donoghue M.T."/>
            <person name="Azam S."/>
            <person name="Fan G."/>
            <person name="Whaley A.M."/>
            <person name="Farmer A.D."/>
            <person name="Sheridan J."/>
            <person name="Iwata A."/>
            <person name="Tuteja R."/>
            <person name="Penmetsa R.V."/>
            <person name="Wu W."/>
            <person name="Upadhyaya H.D."/>
            <person name="Yang S.P."/>
            <person name="Shah T."/>
            <person name="Saxena K.B."/>
            <person name="Michael T."/>
            <person name="McCombie W.R."/>
            <person name="Yang B."/>
            <person name="Zhang G."/>
            <person name="Yang H."/>
            <person name="Wang J."/>
            <person name="Spillane C."/>
            <person name="Cook D.R."/>
            <person name="May G.D."/>
            <person name="Xu X."/>
            <person name="Jackson S.A."/>
        </authorList>
    </citation>
    <scope>NUCLEOTIDE SEQUENCE [LARGE SCALE GENOMIC DNA]</scope>
    <source>
        <strain evidence="5">cv. Asha</strain>
    </source>
</reference>
<name>A0A151STC5_CAJCA</name>
<dbReference type="GO" id="GO:0003676">
    <property type="term" value="F:nucleic acid binding"/>
    <property type="evidence" value="ECO:0007669"/>
    <property type="project" value="InterPro"/>
</dbReference>
<protein>
    <recommendedName>
        <fullName evidence="6">mTERF domain-containing protein 1, mitochondrial</fullName>
    </recommendedName>
</protein>